<gene>
    <name evidence="3" type="ORF">E1I18_01770</name>
</gene>
<keyword evidence="2" id="KW-0732">Signal</keyword>
<feature type="chain" id="PRO_5021308086" description="Lipoprotein" evidence="2">
    <location>
        <begin position="21"/>
        <end position="203"/>
    </location>
</feature>
<dbReference type="PROSITE" id="PS51257">
    <property type="entry name" value="PROKAR_LIPOPROTEIN"/>
    <property type="match status" value="1"/>
</dbReference>
<name>A0A507SNK6_9BACT</name>
<proteinExistence type="predicted"/>
<evidence type="ECO:0008006" key="5">
    <source>
        <dbReference type="Google" id="ProtNLM"/>
    </source>
</evidence>
<dbReference type="AlphaFoldDB" id="A0A507SNK6"/>
<dbReference type="OrthoDB" id="402388at2"/>
<evidence type="ECO:0000256" key="2">
    <source>
        <dbReference type="SAM" id="SignalP"/>
    </source>
</evidence>
<feature type="transmembrane region" description="Helical" evidence="1">
    <location>
        <begin position="98"/>
        <end position="117"/>
    </location>
</feature>
<keyword evidence="1" id="KW-1133">Transmembrane helix</keyword>
<reference evidence="3 4" key="1">
    <citation type="submission" date="2019-03" db="EMBL/GenBank/DDBJ databases">
        <title>Characterization of a novel Mycoplasma cynos real-time PCR assay.</title>
        <authorList>
            <person name="Tallmadge R.L."/>
            <person name="Mitchell P.K."/>
            <person name="Goodman L."/>
        </authorList>
    </citation>
    <scope>NUCLEOTIDE SEQUENCE [LARGE SCALE GENOMIC DNA]</scope>
    <source>
        <strain evidence="3 4">1642</strain>
    </source>
</reference>
<sequence length="203" mass="23137">MKKKLFIVSPFILLAPVALAMSCPQQSRIKQKEQKFIHLSINKGIHEDSKLAGVVKNSPAAKETIKQIKSTNEGFTKVAFDAIELRHEKRRKNVNKKLFSVFPFTLLALLCLVYYRSRKYRIKKKRKKYIHLSVNKGIEDGLKIAGLDKNSPEAKKTIKEIKKTNKGLAKVALDAIKQSAKSDEEYEKALDQAIKELEESNKK</sequence>
<dbReference type="RefSeq" id="WP_141483887.1">
    <property type="nucleotide sequence ID" value="NZ_SMDN01000005.1"/>
</dbReference>
<organism evidence="3 4">
    <name type="scientific">Mycoplasmopsis mucosicanis</name>
    <dbReference type="NCBI Taxonomy" id="458208"/>
    <lineage>
        <taxon>Bacteria</taxon>
        <taxon>Bacillati</taxon>
        <taxon>Mycoplasmatota</taxon>
        <taxon>Mycoplasmoidales</taxon>
        <taxon>Metamycoplasmataceae</taxon>
        <taxon>Mycoplasmopsis</taxon>
    </lineage>
</organism>
<evidence type="ECO:0000256" key="1">
    <source>
        <dbReference type="SAM" id="Phobius"/>
    </source>
</evidence>
<evidence type="ECO:0000313" key="3">
    <source>
        <dbReference type="EMBL" id="TQC51614.1"/>
    </source>
</evidence>
<comment type="caution">
    <text evidence="3">The sequence shown here is derived from an EMBL/GenBank/DDBJ whole genome shotgun (WGS) entry which is preliminary data.</text>
</comment>
<accession>A0A507SNK6</accession>
<feature type="signal peptide" evidence="2">
    <location>
        <begin position="1"/>
        <end position="20"/>
    </location>
</feature>
<protein>
    <recommendedName>
        <fullName evidence="5">Lipoprotein</fullName>
    </recommendedName>
</protein>
<keyword evidence="1" id="KW-0472">Membrane</keyword>
<keyword evidence="1" id="KW-0812">Transmembrane</keyword>
<dbReference type="Proteomes" id="UP000320801">
    <property type="component" value="Unassembled WGS sequence"/>
</dbReference>
<evidence type="ECO:0000313" key="4">
    <source>
        <dbReference type="Proteomes" id="UP000320801"/>
    </source>
</evidence>
<keyword evidence="4" id="KW-1185">Reference proteome</keyword>
<dbReference type="EMBL" id="SMDN01000005">
    <property type="protein sequence ID" value="TQC51614.1"/>
    <property type="molecule type" value="Genomic_DNA"/>
</dbReference>